<reference evidence="1 2" key="1">
    <citation type="submission" date="2018-10" db="EMBL/GenBank/DDBJ databases">
        <title>Genomic Encyclopedia of Archaeal and Bacterial Type Strains, Phase II (KMG-II): from individual species to whole genera.</title>
        <authorList>
            <person name="Goeker M."/>
        </authorList>
    </citation>
    <scope>NUCLEOTIDE SEQUENCE [LARGE SCALE GENOMIC DNA]</scope>
    <source>
        <strain evidence="1 2">DSM 23424</strain>
    </source>
</reference>
<proteinExistence type="predicted"/>
<dbReference type="OrthoDB" id="627374at2"/>
<evidence type="ECO:0000313" key="1">
    <source>
        <dbReference type="EMBL" id="RMA58933.1"/>
    </source>
</evidence>
<dbReference type="RefSeq" id="WP_121907870.1">
    <property type="nucleotide sequence ID" value="NZ_REFC01000013.1"/>
</dbReference>
<evidence type="ECO:0008006" key="3">
    <source>
        <dbReference type="Google" id="ProtNLM"/>
    </source>
</evidence>
<name>A0A3L9YE08_9FLAO</name>
<organism evidence="1 2">
    <name type="scientific">Ulvibacter antarcticus</name>
    <dbReference type="NCBI Taxonomy" id="442714"/>
    <lineage>
        <taxon>Bacteria</taxon>
        <taxon>Pseudomonadati</taxon>
        <taxon>Bacteroidota</taxon>
        <taxon>Flavobacteriia</taxon>
        <taxon>Flavobacteriales</taxon>
        <taxon>Flavobacteriaceae</taxon>
        <taxon>Ulvibacter</taxon>
    </lineage>
</organism>
<protein>
    <recommendedName>
        <fullName evidence="3">GAF domain-containing protein</fullName>
    </recommendedName>
</protein>
<evidence type="ECO:0000313" key="2">
    <source>
        <dbReference type="Proteomes" id="UP000271339"/>
    </source>
</evidence>
<sequence length="789" mass="92501">MRAGTGDFPLKIKISFEKLFDHYRSLQNGGSILQQDRAHKILEVAEKFPKLTSGIYKNSDFIKYQEEIDFILEDVFSEALTLNEIKVATTPFNEHIFKSTQRFKNIMNTADKKFDLELNNFDKDSYYILGCSLILNFYYGYKIDFRRPYNYSIPSANGLTKNYKVLFNADFVSIEKTAKAEDIKKEDLDLLLESFDNIEIWKEKFPPGSWIFKGFIIANMFDVTQDASISEFKTSLLQKQSQMDKSTEDFERIFRSIFNIEGLKIGFTGFNIEEEVLEKEFSKNVPSYILNAETEQPCKEALCEASYETLFRKNELYIVTDAEKYHKLYPDNVLYEKLVKQGIRSAIFAAIVAKNELMGILELVSPVTNELNTVNANKLKDVMPFLIDSILRSKEYFENELELIIQEECTAIHPSVHWKFNAEAKRYFIAREQGKQTYFKEIVFENVYPLYGQIDIKGSSEARNDATIKDLLLQMEQIKLIVKKIADLEPLPIYDQIIFRVELYLKDLQEVLAVDSERKVLTFIRKEIIPLFNHLGKKNKALEDLVEEYYELIDRNTGLVYKHRKNYDDSVMLINKRMAAIIDSKQLNAQKMYPHFFERFKTDGVEHNMYIGEAITKHKTFHKIYLYNLRLWQLQVMCEMENDFYRIKKELPVPLDAASMILSFNSSLSLRFRMDEKRFDVDGTYNARYEVVKKRVDKANIKGTEERITQPGKISIIYSQKEDELEYLKYIAFLQHQKILNKDVEIVELEDLQGVTGLKAIRVSVLYSKGEERSKKYYTYDDLLSQLND</sequence>
<dbReference type="AlphaFoldDB" id="A0A3L9YE08"/>
<comment type="caution">
    <text evidence="1">The sequence shown here is derived from an EMBL/GenBank/DDBJ whole genome shotgun (WGS) entry which is preliminary data.</text>
</comment>
<dbReference type="EMBL" id="REFC01000013">
    <property type="protein sequence ID" value="RMA58933.1"/>
    <property type="molecule type" value="Genomic_DNA"/>
</dbReference>
<dbReference type="Proteomes" id="UP000271339">
    <property type="component" value="Unassembled WGS sequence"/>
</dbReference>
<accession>A0A3L9YE08</accession>
<keyword evidence="2" id="KW-1185">Reference proteome</keyword>
<gene>
    <name evidence="1" type="ORF">BXY75_2315</name>
</gene>